<sequence>MDGHSASDTDPATPGPTGAGAPTAAATSGLTRRLHAPLKHSRQSPGLARRITASALASWGVDEDTIATALLVVSELVTNAVEHAQPSIVLHLSCERARQRLRVQVADGGPASSEGSWTSSCAPDEHGRGLSIISCVANAHGAYTRTSGTIHWATLTYGACGS</sequence>
<keyword evidence="1" id="KW-0418">Kinase</keyword>
<gene>
    <name evidence="4" type="ORF">JE024_39200</name>
</gene>
<dbReference type="GO" id="GO:0005524">
    <property type="term" value="F:ATP binding"/>
    <property type="evidence" value="ECO:0007669"/>
    <property type="project" value="UniProtKB-KW"/>
</dbReference>
<reference evidence="4 5" key="1">
    <citation type="journal article" date="2016" name="Arch. Microbiol.">
        <title>Streptomyces zhihengii sp. nov., isolated from rhizospheric soil of Psammosilene tunicoides.</title>
        <authorList>
            <person name="Huang M.J."/>
            <person name="Fei J.J."/>
            <person name="Salam N."/>
            <person name="Kim C.J."/>
            <person name="Hozzein W.N."/>
            <person name="Xiao M."/>
            <person name="Huang H.Q."/>
            <person name="Li W.J."/>
        </authorList>
    </citation>
    <scope>NUCLEOTIDE SEQUENCE [LARGE SCALE GENOMIC DNA]</scope>
    <source>
        <strain evidence="4 5">YIM T102</strain>
    </source>
</reference>
<keyword evidence="4" id="KW-0547">Nucleotide-binding</keyword>
<dbReference type="Gene3D" id="3.30.565.10">
    <property type="entry name" value="Histidine kinase-like ATPase, C-terminal domain"/>
    <property type="match status" value="1"/>
</dbReference>
<protein>
    <submittedName>
        <fullName evidence="4">ATP-binding protein</fullName>
    </submittedName>
</protein>
<feature type="domain" description="Histidine kinase/HSP90-like ATPase" evidence="3">
    <location>
        <begin position="47"/>
        <end position="147"/>
    </location>
</feature>
<feature type="compositionally biased region" description="Low complexity" evidence="2">
    <location>
        <begin position="8"/>
        <end position="28"/>
    </location>
</feature>
<keyword evidence="4" id="KW-0614">Plasmid</keyword>
<geneLocation type="plasmid" evidence="4">
    <name>unnamed1</name>
</geneLocation>
<name>A0ABS2V6X6_9ACTN</name>
<feature type="region of interest" description="Disordered" evidence="2">
    <location>
        <begin position="1"/>
        <end position="28"/>
    </location>
</feature>
<evidence type="ECO:0000256" key="1">
    <source>
        <dbReference type="ARBA" id="ARBA00022527"/>
    </source>
</evidence>
<comment type="caution">
    <text evidence="4">The sequence shown here is derived from an EMBL/GenBank/DDBJ whole genome shotgun (WGS) entry which is preliminary data.</text>
</comment>
<dbReference type="InterPro" id="IPR036890">
    <property type="entry name" value="HATPase_C_sf"/>
</dbReference>
<keyword evidence="4" id="KW-0067">ATP-binding</keyword>
<evidence type="ECO:0000256" key="2">
    <source>
        <dbReference type="SAM" id="MobiDB-lite"/>
    </source>
</evidence>
<accession>A0ABS2V6X6</accession>
<organism evidence="4 5">
    <name type="scientific">Streptomyces zhihengii</name>
    <dbReference type="NCBI Taxonomy" id="1818004"/>
    <lineage>
        <taxon>Bacteria</taxon>
        <taxon>Bacillati</taxon>
        <taxon>Actinomycetota</taxon>
        <taxon>Actinomycetes</taxon>
        <taxon>Kitasatosporales</taxon>
        <taxon>Streptomycetaceae</taxon>
        <taxon>Streptomyces</taxon>
    </lineage>
</organism>
<proteinExistence type="predicted"/>
<keyword evidence="1" id="KW-0723">Serine/threonine-protein kinase</keyword>
<dbReference type="CDD" id="cd16936">
    <property type="entry name" value="HATPase_RsbW-like"/>
    <property type="match status" value="1"/>
</dbReference>
<dbReference type="InterPro" id="IPR003594">
    <property type="entry name" value="HATPase_dom"/>
</dbReference>
<dbReference type="Proteomes" id="UP000664109">
    <property type="component" value="Unassembled WGS sequence"/>
</dbReference>
<dbReference type="SUPFAM" id="SSF55874">
    <property type="entry name" value="ATPase domain of HSP90 chaperone/DNA topoisomerase II/histidine kinase"/>
    <property type="match status" value="1"/>
</dbReference>
<dbReference type="EMBL" id="JAFEJA010000003">
    <property type="protein sequence ID" value="MBM9624570.1"/>
    <property type="molecule type" value="Genomic_DNA"/>
</dbReference>
<evidence type="ECO:0000313" key="4">
    <source>
        <dbReference type="EMBL" id="MBM9624570.1"/>
    </source>
</evidence>
<evidence type="ECO:0000313" key="5">
    <source>
        <dbReference type="Proteomes" id="UP000664109"/>
    </source>
</evidence>
<dbReference type="InterPro" id="IPR050267">
    <property type="entry name" value="Anti-sigma-factor_SerPK"/>
</dbReference>
<evidence type="ECO:0000259" key="3">
    <source>
        <dbReference type="Pfam" id="PF13581"/>
    </source>
</evidence>
<dbReference type="PANTHER" id="PTHR35526:SF3">
    <property type="entry name" value="ANTI-SIGMA-F FACTOR RSBW"/>
    <property type="match status" value="1"/>
</dbReference>
<keyword evidence="1" id="KW-0808">Transferase</keyword>
<dbReference type="RefSeq" id="WP_205378955.1">
    <property type="nucleotide sequence ID" value="NZ_JAFEJA010000003.1"/>
</dbReference>
<dbReference type="Pfam" id="PF13581">
    <property type="entry name" value="HATPase_c_2"/>
    <property type="match status" value="1"/>
</dbReference>
<keyword evidence="5" id="KW-1185">Reference proteome</keyword>
<dbReference type="PANTHER" id="PTHR35526">
    <property type="entry name" value="ANTI-SIGMA-F FACTOR RSBW-RELATED"/>
    <property type="match status" value="1"/>
</dbReference>